<dbReference type="Gene3D" id="1.20.58.1880">
    <property type="match status" value="1"/>
</dbReference>
<dbReference type="VEuPathDB" id="TriTrypDB:TEOVI_000842000"/>
<gene>
    <name evidence="3" type="ORF">TEOVI_000842000</name>
</gene>
<evidence type="ECO:0000256" key="1">
    <source>
        <dbReference type="SAM" id="MobiDB-lite"/>
    </source>
</evidence>
<feature type="compositionally biased region" description="Basic and acidic residues" evidence="1">
    <location>
        <begin position="188"/>
        <end position="203"/>
    </location>
</feature>
<evidence type="ECO:0000259" key="2">
    <source>
        <dbReference type="Pfam" id="PF15963"/>
    </source>
</evidence>
<evidence type="ECO:0000313" key="4">
    <source>
        <dbReference type="Proteomes" id="UP000195570"/>
    </source>
</evidence>
<dbReference type="EMBL" id="CZPT02000108">
    <property type="protein sequence ID" value="SCU64631.1"/>
    <property type="molecule type" value="Genomic_DNA"/>
</dbReference>
<evidence type="ECO:0000313" key="3">
    <source>
        <dbReference type="EMBL" id="SCU64631.1"/>
    </source>
</evidence>
<dbReference type="AlphaFoldDB" id="A0A1G4HZJ2"/>
<name>A0A1G4HZJ2_TRYEQ</name>
<comment type="caution">
    <text evidence="3">The sequence shown here is derived from an EMBL/GenBank/DDBJ whole genome shotgun (WGS) entry which is preliminary data.</text>
</comment>
<feature type="compositionally biased region" description="Acidic residues" evidence="1">
    <location>
        <begin position="92"/>
        <end position="102"/>
    </location>
</feature>
<dbReference type="CDD" id="cd00167">
    <property type="entry name" value="SANT"/>
    <property type="match status" value="1"/>
</dbReference>
<dbReference type="Pfam" id="PF15963">
    <property type="entry name" value="Myb_DNA-bind_7"/>
    <property type="match status" value="1"/>
</dbReference>
<dbReference type="RefSeq" id="XP_067076359.1">
    <property type="nucleotide sequence ID" value="XM_067220258.1"/>
</dbReference>
<feature type="compositionally biased region" description="Basic and acidic residues" evidence="1">
    <location>
        <begin position="79"/>
        <end position="91"/>
    </location>
</feature>
<dbReference type="InterPro" id="IPR001005">
    <property type="entry name" value="SANT/Myb"/>
</dbReference>
<sequence length="298" mass="34161">MDYSDFDFPPNPTDENDEHGAVPCLNNDIPLQALSSTPVEQLPPTTLPPNQQRPIRQAIQANQKLVMTARTQHRAVAVKKNEGDHDDREQKEEMDEDSEEEENAKKLFGWRKRSRFSWTEEELVDFYKFLSQYGTDFNAIAVLYTDKSRDEVKRLYHRELRRRPADVRAALASRTSIDLATFNTRLKKREEKRQQARNRKLDKEEEETLRQLEAGTLQLLPTSEVATDPGGTANADVEFSFDFKEESHAQKSDMVESLPLPAEGAVGEKEDDKGLVGSPENVLEGTEKTYTDDFIIDW</sequence>
<dbReference type="InterPro" id="IPR039467">
    <property type="entry name" value="TFIIIB_B''_Myb"/>
</dbReference>
<reference evidence="3" key="1">
    <citation type="submission" date="2016-09" db="EMBL/GenBank/DDBJ databases">
        <authorList>
            <person name="Hebert L."/>
            <person name="Moumen B."/>
        </authorList>
    </citation>
    <scope>NUCLEOTIDE SEQUENCE [LARGE SCALE GENOMIC DNA]</scope>
    <source>
        <strain evidence="3">OVI</strain>
    </source>
</reference>
<dbReference type="InterPro" id="IPR009057">
    <property type="entry name" value="Homeodomain-like_sf"/>
</dbReference>
<keyword evidence="4" id="KW-1185">Reference proteome</keyword>
<feature type="region of interest" description="Disordered" evidence="1">
    <location>
        <begin position="74"/>
        <end position="104"/>
    </location>
</feature>
<dbReference type="Proteomes" id="UP000195570">
    <property type="component" value="Unassembled WGS sequence"/>
</dbReference>
<dbReference type="GeneID" id="92382354"/>
<organism evidence="3 4">
    <name type="scientific">Trypanosoma equiperdum</name>
    <dbReference type="NCBI Taxonomy" id="5694"/>
    <lineage>
        <taxon>Eukaryota</taxon>
        <taxon>Discoba</taxon>
        <taxon>Euglenozoa</taxon>
        <taxon>Kinetoplastea</taxon>
        <taxon>Metakinetoplastina</taxon>
        <taxon>Trypanosomatida</taxon>
        <taxon>Trypanosomatidae</taxon>
        <taxon>Trypanosoma</taxon>
    </lineage>
</organism>
<feature type="region of interest" description="Disordered" evidence="1">
    <location>
        <begin position="265"/>
        <end position="284"/>
    </location>
</feature>
<feature type="region of interest" description="Disordered" evidence="1">
    <location>
        <begin position="1"/>
        <end position="25"/>
    </location>
</feature>
<dbReference type="SUPFAM" id="SSF46689">
    <property type="entry name" value="Homeodomain-like"/>
    <property type="match status" value="1"/>
</dbReference>
<feature type="region of interest" description="Disordered" evidence="1">
    <location>
        <begin position="188"/>
        <end position="208"/>
    </location>
</feature>
<proteinExistence type="predicted"/>
<accession>A0A1G4HZJ2</accession>
<feature type="domain" description="Transcription factor TFIIIB component B'' Myb" evidence="2">
    <location>
        <begin position="111"/>
        <end position="194"/>
    </location>
</feature>
<protein>
    <recommendedName>
        <fullName evidence="2">Transcription factor TFIIIB component B'' Myb domain-containing protein</fullName>
    </recommendedName>
</protein>